<gene>
    <name evidence="3" type="ORF">E2C01_017892</name>
</gene>
<accession>A0A5B7DTP1</accession>
<evidence type="ECO:0000313" key="4">
    <source>
        <dbReference type="Proteomes" id="UP000324222"/>
    </source>
</evidence>
<name>A0A5B7DTP1_PORTR</name>
<keyword evidence="2" id="KW-0812">Transmembrane</keyword>
<sequence length="113" mass="12503">MPPDMICTVLGHLSLVSVGVVLLARQQKRVQQSKEDIRRRGEQQEPLEAWEEPGRDRYLRGALRTDAIHATVRGLLRWLLNQASLGRCGDHLLRALHPASTTLSTALCGGGKT</sequence>
<reference evidence="3 4" key="1">
    <citation type="submission" date="2019-05" db="EMBL/GenBank/DDBJ databases">
        <title>Another draft genome of Portunus trituberculatus and its Hox gene families provides insights of decapod evolution.</title>
        <authorList>
            <person name="Jeong J.-H."/>
            <person name="Song I."/>
            <person name="Kim S."/>
            <person name="Choi T."/>
            <person name="Kim D."/>
            <person name="Ryu S."/>
            <person name="Kim W."/>
        </authorList>
    </citation>
    <scope>NUCLEOTIDE SEQUENCE [LARGE SCALE GENOMIC DNA]</scope>
    <source>
        <tissue evidence="3">Muscle</tissue>
    </source>
</reference>
<feature type="region of interest" description="Disordered" evidence="1">
    <location>
        <begin position="29"/>
        <end position="51"/>
    </location>
</feature>
<comment type="caution">
    <text evidence="3">The sequence shown here is derived from an EMBL/GenBank/DDBJ whole genome shotgun (WGS) entry which is preliminary data.</text>
</comment>
<evidence type="ECO:0000256" key="2">
    <source>
        <dbReference type="SAM" id="Phobius"/>
    </source>
</evidence>
<keyword evidence="2" id="KW-1133">Transmembrane helix</keyword>
<protein>
    <submittedName>
        <fullName evidence="3">Uncharacterized protein</fullName>
    </submittedName>
</protein>
<feature type="transmembrane region" description="Helical" evidence="2">
    <location>
        <begin position="6"/>
        <end position="24"/>
    </location>
</feature>
<organism evidence="3 4">
    <name type="scientific">Portunus trituberculatus</name>
    <name type="common">Swimming crab</name>
    <name type="synonym">Neptunus trituberculatus</name>
    <dbReference type="NCBI Taxonomy" id="210409"/>
    <lineage>
        <taxon>Eukaryota</taxon>
        <taxon>Metazoa</taxon>
        <taxon>Ecdysozoa</taxon>
        <taxon>Arthropoda</taxon>
        <taxon>Crustacea</taxon>
        <taxon>Multicrustacea</taxon>
        <taxon>Malacostraca</taxon>
        <taxon>Eumalacostraca</taxon>
        <taxon>Eucarida</taxon>
        <taxon>Decapoda</taxon>
        <taxon>Pleocyemata</taxon>
        <taxon>Brachyura</taxon>
        <taxon>Eubrachyura</taxon>
        <taxon>Portunoidea</taxon>
        <taxon>Portunidae</taxon>
        <taxon>Portuninae</taxon>
        <taxon>Portunus</taxon>
    </lineage>
</organism>
<evidence type="ECO:0000256" key="1">
    <source>
        <dbReference type="SAM" id="MobiDB-lite"/>
    </source>
</evidence>
<dbReference type="Proteomes" id="UP000324222">
    <property type="component" value="Unassembled WGS sequence"/>
</dbReference>
<feature type="compositionally biased region" description="Basic and acidic residues" evidence="1">
    <location>
        <begin position="32"/>
        <end position="43"/>
    </location>
</feature>
<keyword evidence="4" id="KW-1185">Reference proteome</keyword>
<keyword evidence="2" id="KW-0472">Membrane</keyword>
<evidence type="ECO:0000313" key="3">
    <source>
        <dbReference type="EMBL" id="MPC24798.1"/>
    </source>
</evidence>
<proteinExistence type="predicted"/>
<dbReference type="EMBL" id="VSRR010001375">
    <property type="protein sequence ID" value="MPC24798.1"/>
    <property type="molecule type" value="Genomic_DNA"/>
</dbReference>
<dbReference type="AlphaFoldDB" id="A0A5B7DTP1"/>